<feature type="region of interest" description="Disordered" evidence="1">
    <location>
        <begin position="1"/>
        <end position="239"/>
    </location>
</feature>
<evidence type="ECO:0000313" key="2">
    <source>
        <dbReference type="EMBL" id="TXG64893.1"/>
    </source>
</evidence>
<comment type="caution">
    <text evidence="2">The sequence shown here is derived from an EMBL/GenBank/DDBJ whole genome shotgun (WGS) entry which is preliminary data.</text>
</comment>
<reference evidence="3" key="1">
    <citation type="journal article" date="2019" name="Gigascience">
        <title>De novo genome assembly of the endangered Acer yangbiense, a plant species with extremely small populations endemic to Yunnan Province, China.</title>
        <authorList>
            <person name="Yang J."/>
            <person name="Wariss H.M."/>
            <person name="Tao L."/>
            <person name="Zhang R."/>
            <person name="Yun Q."/>
            <person name="Hollingsworth P."/>
            <person name="Dao Z."/>
            <person name="Luo G."/>
            <person name="Guo H."/>
            <person name="Ma Y."/>
            <person name="Sun W."/>
        </authorList>
    </citation>
    <scope>NUCLEOTIDE SEQUENCE [LARGE SCALE GENOMIC DNA]</scope>
    <source>
        <strain evidence="3">cv. Malutang</strain>
    </source>
</reference>
<feature type="compositionally biased region" description="Basic and acidic residues" evidence="1">
    <location>
        <begin position="220"/>
        <end position="239"/>
    </location>
</feature>
<gene>
    <name evidence="2" type="ORF">EZV62_011887</name>
</gene>
<feature type="compositionally biased region" description="Polar residues" evidence="1">
    <location>
        <begin position="30"/>
        <end position="43"/>
    </location>
</feature>
<accession>A0A5C7I5T7</accession>
<sequence length="239" mass="25776">MNDAKSRSAVLHGTEAAQMDESDHVDVRDSTNSNQKASPPSSKEYQKDENNHNESRDCNIDQPGVSDEFCSSTGAPHCGNGDASQLNGENSEVEVNDESSRLAEAKSNNAFEANSVVEVNDKRSYSAEAKPEVDIKNESDSTSRSSNAENASSASSVTRKNNSPAGESVSSDILISSPDEQPKQLGRTFENGYDHVRSSDAFEANSEVEVNDQSSLLVEAKPEVDVASHRPAREQPKQL</sequence>
<evidence type="ECO:0000256" key="1">
    <source>
        <dbReference type="SAM" id="MobiDB-lite"/>
    </source>
</evidence>
<feature type="compositionally biased region" description="Basic and acidic residues" evidence="1">
    <location>
        <begin position="119"/>
        <end position="141"/>
    </location>
</feature>
<name>A0A5C7I5T7_9ROSI</name>
<dbReference type="EMBL" id="VAHF01000004">
    <property type="protein sequence ID" value="TXG64893.1"/>
    <property type="molecule type" value="Genomic_DNA"/>
</dbReference>
<protein>
    <submittedName>
        <fullName evidence="2">Uncharacterized protein</fullName>
    </submittedName>
</protein>
<dbReference type="Proteomes" id="UP000323000">
    <property type="component" value="Chromosome 4"/>
</dbReference>
<organism evidence="2 3">
    <name type="scientific">Acer yangbiense</name>
    <dbReference type="NCBI Taxonomy" id="1000413"/>
    <lineage>
        <taxon>Eukaryota</taxon>
        <taxon>Viridiplantae</taxon>
        <taxon>Streptophyta</taxon>
        <taxon>Embryophyta</taxon>
        <taxon>Tracheophyta</taxon>
        <taxon>Spermatophyta</taxon>
        <taxon>Magnoliopsida</taxon>
        <taxon>eudicotyledons</taxon>
        <taxon>Gunneridae</taxon>
        <taxon>Pentapetalae</taxon>
        <taxon>rosids</taxon>
        <taxon>malvids</taxon>
        <taxon>Sapindales</taxon>
        <taxon>Sapindaceae</taxon>
        <taxon>Hippocastanoideae</taxon>
        <taxon>Acereae</taxon>
        <taxon>Acer</taxon>
    </lineage>
</organism>
<proteinExistence type="predicted"/>
<evidence type="ECO:0000313" key="3">
    <source>
        <dbReference type="Proteomes" id="UP000323000"/>
    </source>
</evidence>
<keyword evidence="3" id="KW-1185">Reference proteome</keyword>
<dbReference type="OrthoDB" id="1930285at2759"/>
<feature type="compositionally biased region" description="Basic and acidic residues" evidence="1">
    <location>
        <begin position="44"/>
        <end position="59"/>
    </location>
</feature>
<dbReference type="AlphaFoldDB" id="A0A5C7I5T7"/>
<feature type="compositionally biased region" description="Polar residues" evidence="1">
    <location>
        <begin position="157"/>
        <end position="174"/>
    </location>
</feature>
<feature type="compositionally biased region" description="Low complexity" evidence="1">
    <location>
        <begin position="142"/>
        <end position="156"/>
    </location>
</feature>